<accession>A0A2S9XNK3</accession>
<proteinExistence type="predicted"/>
<evidence type="ECO:0008006" key="5">
    <source>
        <dbReference type="Google" id="ProtNLM"/>
    </source>
</evidence>
<dbReference type="RefSeq" id="WP_106094565.1">
    <property type="nucleotide sequence ID" value="NZ_PVNL01000142.1"/>
</dbReference>
<feature type="chain" id="PRO_5015648675" description="Lipoprotein" evidence="2">
    <location>
        <begin position="20"/>
        <end position="217"/>
    </location>
</feature>
<evidence type="ECO:0000256" key="2">
    <source>
        <dbReference type="SAM" id="SignalP"/>
    </source>
</evidence>
<feature type="signal peptide" evidence="2">
    <location>
        <begin position="1"/>
        <end position="19"/>
    </location>
</feature>
<feature type="region of interest" description="Disordered" evidence="1">
    <location>
        <begin position="28"/>
        <end position="88"/>
    </location>
</feature>
<comment type="caution">
    <text evidence="3">The sequence shown here is derived from an EMBL/GenBank/DDBJ whole genome shotgun (WGS) entry which is preliminary data.</text>
</comment>
<feature type="compositionally biased region" description="Basic and acidic residues" evidence="1">
    <location>
        <begin position="28"/>
        <end position="51"/>
    </location>
</feature>
<reference evidence="3 4" key="1">
    <citation type="submission" date="2018-03" db="EMBL/GenBank/DDBJ databases">
        <title>Draft Genome Sequences of the Obligatory Marine Myxobacteria Enhygromyxa salina SWB007.</title>
        <authorList>
            <person name="Poehlein A."/>
            <person name="Moghaddam J.A."/>
            <person name="Harms H."/>
            <person name="Alanjari M."/>
            <person name="Koenig G.M."/>
            <person name="Daniel R."/>
            <person name="Schaeberle T.F."/>
        </authorList>
    </citation>
    <scope>NUCLEOTIDE SEQUENCE [LARGE SCALE GENOMIC DNA]</scope>
    <source>
        <strain evidence="3 4">SWB007</strain>
    </source>
</reference>
<dbReference type="PROSITE" id="PS51257">
    <property type="entry name" value="PROKAR_LIPOPROTEIN"/>
    <property type="match status" value="1"/>
</dbReference>
<keyword evidence="2" id="KW-0732">Signal</keyword>
<dbReference type="AlphaFoldDB" id="A0A2S9XNK3"/>
<feature type="compositionally biased region" description="Pro residues" evidence="1">
    <location>
        <begin position="67"/>
        <end position="77"/>
    </location>
</feature>
<sequence>MTIKTIKTISTLALTSVFALGTIACDKKDDAKKDDAKKTDATKDDAKKTDDPQLEEAVQPETAPEIAPEPAPAPTGPQPSNDKDFLGLDLQPLDDAWQPEWDADAKVAKWSNDEFFSGIIIRVVDDKLTNMDELKAAAPMMMQVGTAISSVTKDMQTTDQGWWTVVKYDDDKGEVYLNIADVNGVTVVCSANLGSSMGEAIPEELAHRACSSYKIKE</sequence>
<gene>
    <name evidence="3" type="ORF">ENSA7_77980</name>
</gene>
<protein>
    <recommendedName>
        <fullName evidence="5">Lipoprotein</fullName>
    </recommendedName>
</protein>
<dbReference type="EMBL" id="PVNL01000142">
    <property type="protein sequence ID" value="PRP94261.1"/>
    <property type="molecule type" value="Genomic_DNA"/>
</dbReference>
<evidence type="ECO:0000313" key="3">
    <source>
        <dbReference type="EMBL" id="PRP94261.1"/>
    </source>
</evidence>
<organism evidence="3 4">
    <name type="scientific">Enhygromyxa salina</name>
    <dbReference type="NCBI Taxonomy" id="215803"/>
    <lineage>
        <taxon>Bacteria</taxon>
        <taxon>Pseudomonadati</taxon>
        <taxon>Myxococcota</taxon>
        <taxon>Polyangia</taxon>
        <taxon>Nannocystales</taxon>
        <taxon>Nannocystaceae</taxon>
        <taxon>Enhygromyxa</taxon>
    </lineage>
</organism>
<dbReference type="Proteomes" id="UP000238823">
    <property type="component" value="Unassembled WGS sequence"/>
</dbReference>
<name>A0A2S9XNK3_9BACT</name>
<evidence type="ECO:0000313" key="4">
    <source>
        <dbReference type="Proteomes" id="UP000238823"/>
    </source>
</evidence>
<evidence type="ECO:0000256" key="1">
    <source>
        <dbReference type="SAM" id="MobiDB-lite"/>
    </source>
</evidence>